<name>A0AAI9TW06_9PEZI</name>
<sequence>MGFLVADEGWNPPTPPPHLCFRNTPFVFSGANRYSTTCICDHADFFVHAVRLLISHHTSMQCKSEKLKPTHSFTIHHSA</sequence>
<dbReference type="Proteomes" id="UP001239213">
    <property type="component" value="Unassembled WGS sequence"/>
</dbReference>
<keyword evidence="2" id="KW-1185">Reference proteome</keyword>
<accession>A0AAI9TW06</accession>
<dbReference type="EMBL" id="MPDP01000314">
    <property type="protein sequence ID" value="KAK1446958.1"/>
    <property type="molecule type" value="Genomic_DNA"/>
</dbReference>
<proteinExistence type="predicted"/>
<protein>
    <submittedName>
        <fullName evidence="1">Uncharacterized protein</fullName>
    </submittedName>
</protein>
<reference evidence="1" key="1">
    <citation type="submission" date="2016-11" db="EMBL/GenBank/DDBJ databases">
        <title>The genome sequence of Colletotrichum cuscutae.</title>
        <authorList>
            <person name="Baroncelli R."/>
        </authorList>
    </citation>
    <scope>NUCLEOTIDE SEQUENCE</scope>
    <source>
        <strain evidence="1">IMI 304802</strain>
    </source>
</reference>
<evidence type="ECO:0000313" key="2">
    <source>
        <dbReference type="Proteomes" id="UP001239213"/>
    </source>
</evidence>
<gene>
    <name evidence="1" type="ORF">CCUS01_12105</name>
</gene>
<evidence type="ECO:0000313" key="1">
    <source>
        <dbReference type="EMBL" id="KAK1446958.1"/>
    </source>
</evidence>
<dbReference type="AlphaFoldDB" id="A0AAI9TW06"/>
<comment type="caution">
    <text evidence="1">The sequence shown here is derived from an EMBL/GenBank/DDBJ whole genome shotgun (WGS) entry which is preliminary data.</text>
</comment>
<organism evidence="1 2">
    <name type="scientific">Colletotrichum cuscutae</name>
    <dbReference type="NCBI Taxonomy" id="1209917"/>
    <lineage>
        <taxon>Eukaryota</taxon>
        <taxon>Fungi</taxon>
        <taxon>Dikarya</taxon>
        <taxon>Ascomycota</taxon>
        <taxon>Pezizomycotina</taxon>
        <taxon>Sordariomycetes</taxon>
        <taxon>Hypocreomycetidae</taxon>
        <taxon>Glomerellales</taxon>
        <taxon>Glomerellaceae</taxon>
        <taxon>Colletotrichum</taxon>
        <taxon>Colletotrichum acutatum species complex</taxon>
    </lineage>
</organism>